<keyword evidence="4" id="KW-0804">Transcription</keyword>
<dbReference type="SUPFAM" id="SSF88659">
    <property type="entry name" value="Sigma3 and sigma4 domains of RNA polymerase sigma factors"/>
    <property type="match status" value="1"/>
</dbReference>
<dbReference type="InterPro" id="IPR013249">
    <property type="entry name" value="RNA_pol_sigma70_r4_t2"/>
</dbReference>
<evidence type="ECO:0000313" key="7">
    <source>
        <dbReference type="Proteomes" id="UP000245535"/>
    </source>
</evidence>
<evidence type="ECO:0000259" key="5">
    <source>
        <dbReference type="PROSITE" id="PS00622"/>
    </source>
</evidence>
<dbReference type="Gene3D" id="1.10.10.10">
    <property type="entry name" value="Winged helix-like DNA-binding domain superfamily/Winged helix DNA-binding domain"/>
    <property type="match status" value="1"/>
</dbReference>
<dbReference type="PANTHER" id="PTHR43133:SF45">
    <property type="entry name" value="RNA POLYMERASE ECF-TYPE SIGMA FACTOR"/>
    <property type="match status" value="1"/>
</dbReference>
<dbReference type="InterPro" id="IPR007627">
    <property type="entry name" value="RNA_pol_sigma70_r2"/>
</dbReference>
<evidence type="ECO:0000256" key="2">
    <source>
        <dbReference type="ARBA" id="ARBA00023015"/>
    </source>
</evidence>
<keyword evidence="2" id="KW-0805">Transcription regulation</keyword>
<dbReference type="InterPro" id="IPR013324">
    <property type="entry name" value="RNA_pol_sigma_r3/r4-like"/>
</dbReference>
<dbReference type="GO" id="GO:0016987">
    <property type="term" value="F:sigma factor activity"/>
    <property type="evidence" value="ECO:0007669"/>
    <property type="project" value="UniProtKB-KW"/>
</dbReference>
<evidence type="ECO:0000256" key="4">
    <source>
        <dbReference type="ARBA" id="ARBA00023163"/>
    </source>
</evidence>
<dbReference type="Proteomes" id="UP000245535">
    <property type="component" value="Unassembled WGS sequence"/>
</dbReference>
<dbReference type="InterPro" id="IPR000792">
    <property type="entry name" value="Tscrpt_reg_LuxR_C"/>
</dbReference>
<accession>A0A315ZDV2</accession>
<feature type="domain" description="HTH luxR-type" evidence="5">
    <location>
        <begin position="142"/>
        <end position="169"/>
    </location>
</feature>
<dbReference type="InterPro" id="IPR039425">
    <property type="entry name" value="RNA_pol_sigma-70-like"/>
</dbReference>
<protein>
    <submittedName>
        <fullName evidence="6">RNA polymerase sigma-70 factor (ECF subfamily)</fullName>
    </submittedName>
</protein>
<dbReference type="InterPro" id="IPR013325">
    <property type="entry name" value="RNA_pol_sigma_r2"/>
</dbReference>
<dbReference type="Pfam" id="PF08281">
    <property type="entry name" value="Sigma70_r4_2"/>
    <property type="match status" value="1"/>
</dbReference>
<dbReference type="PROSITE" id="PS00622">
    <property type="entry name" value="HTH_LUXR_1"/>
    <property type="match status" value="1"/>
</dbReference>
<sequence>MYFFSNENNSIIVKQDTITNEFLDLLEKHQGIVHKVCRIYERAEEDRKDLFQQIICNAWQGYQRFRKDAQFSTWLHKVALNTALSYKRKTEHQASTKQMDSLDKVYHIAEKGQEPMPYEDLYSAIAQLNKVEKAIIFLYLEDKSYQDIAEITGITEGNLRVKLNRIRKKLKLILETS</sequence>
<name>A0A315ZDV2_SEDFL</name>
<keyword evidence="7" id="KW-1185">Reference proteome</keyword>
<dbReference type="InterPro" id="IPR036388">
    <property type="entry name" value="WH-like_DNA-bd_sf"/>
</dbReference>
<organism evidence="6 7">
    <name type="scientific">Sediminitomix flava</name>
    <dbReference type="NCBI Taxonomy" id="379075"/>
    <lineage>
        <taxon>Bacteria</taxon>
        <taxon>Pseudomonadati</taxon>
        <taxon>Bacteroidota</taxon>
        <taxon>Cytophagia</taxon>
        <taxon>Cytophagales</taxon>
        <taxon>Flammeovirgaceae</taxon>
        <taxon>Sediminitomix</taxon>
    </lineage>
</organism>
<keyword evidence="3" id="KW-0731">Sigma factor</keyword>
<dbReference type="CDD" id="cd06171">
    <property type="entry name" value="Sigma70_r4"/>
    <property type="match status" value="1"/>
</dbReference>
<dbReference type="Gene3D" id="1.10.1740.10">
    <property type="match status" value="1"/>
</dbReference>
<comment type="similarity">
    <text evidence="1">Belongs to the sigma-70 factor family. ECF subfamily.</text>
</comment>
<evidence type="ECO:0000313" key="6">
    <source>
        <dbReference type="EMBL" id="PWJ43330.1"/>
    </source>
</evidence>
<comment type="caution">
    <text evidence="6">The sequence shown here is derived from an EMBL/GenBank/DDBJ whole genome shotgun (WGS) entry which is preliminary data.</text>
</comment>
<dbReference type="Pfam" id="PF04542">
    <property type="entry name" value="Sigma70_r2"/>
    <property type="match status" value="1"/>
</dbReference>
<dbReference type="NCBIfam" id="TIGR02937">
    <property type="entry name" value="sigma70-ECF"/>
    <property type="match status" value="1"/>
</dbReference>
<dbReference type="AlphaFoldDB" id="A0A315ZDV2"/>
<dbReference type="GO" id="GO:0006352">
    <property type="term" value="P:DNA-templated transcription initiation"/>
    <property type="evidence" value="ECO:0007669"/>
    <property type="project" value="InterPro"/>
</dbReference>
<dbReference type="SUPFAM" id="SSF88946">
    <property type="entry name" value="Sigma2 domain of RNA polymerase sigma factors"/>
    <property type="match status" value="1"/>
</dbReference>
<dbReference type="InterPro" id="IPR014284">
    <property type="entry name" value="RNA_pol_sigma-70_dom"/>
</dbReference>
<evidence type="ECO:0000256" key="1">
    <source>
        <dbReference type="ARBA" id="ARBA00010641"/>
    </source>
</evidence>
<proteinExistence type="inferred from homology"/>
<dbReference type="GO" id="GO:0003677">
    <property type="term" value="F:DNA binding"/>
    <property type="evidence" value="ECO:0007669"/>
    <property type="project" value="InterPro"/>
</dbReference>
<reference evidence="6 7" key="1">
    <citation type="submission" date="2018-03" db="EMBL/GenBank/DDBJ databases">
        <title>Genomic Encyclopedia of Archaeal and Bacterial Type Strains, Phase II (KMG-II): from individual species to whole genera.</title>
        <authorList>
            <person name="Goeker M."/>
        </authorList>
    </citation>
    <scope>NUCLEOTIDE SEQUENCE [LARGE SCALE GENOMIC DNA]</scope>
    <source>
        <strain evidence="6 7">DSM 28229</strain>
    </source>
</reference>
<dbReference type="PANTHER" id="PTHR43133">
    <property type="entry name" value="RNA POLYMERASE ECF-TYPE SIGMA FACTO"/>
    <property type="match status" value="1"/>
</dbReference>
<evidence type="ECO:0000256" key="3">
    <source>
        <dbReference type="ARBA" id="ARBA00023082"/>
    </source>
</evidence>
<dbReference type="EMBL" id="QGDO01000002">
    <property type="protein sequence ID" value="PWJ43330.1"/>
    <property type="molecule type" value="Genomic_DNA"/>
</dbReference>
<gene>
    <name evidence="6" type="ORF">BC781_102887</name>
</gene>